<dbReference type="EMBL" id="CP040896">
    <property type="protein sequence ID" value="QDA61942.1"/>
    <property type="molecule type" value="Genomic_DNA"/>
</dbReference>
<feature type="transmembrane region" description="Helical" evidence="1">
    <location>
        <begin position="320"/>
        <end position="337"/>
    </location>
</feature>
<dbReference type="OrthoDB" id="919397at2"/>
<feature type="transmembrane region" description="Helical" evidence="1">
    <location>
        <begin position="195"/>
        <end position="219"/>
    </location>
</feature>
<proteinExistence type="predicted"/>
<gene>
    <name evidence="2" type="ORF">FHG12_18375</name>
</gene>
<sequence length="572" mass="65910">MEIKEISSRAPREQGLLKKSLSNSKESKLTHWDYTILVASITGLLLSCIIISSKKYFWTDELFSYYMTSEPSLGRMLAAFHDKLNNTPLLYFLLGWGWDKLFGSAELSLRLFSSLGMAAALLLTWATLRRTYALWATATGTLLVFCTSQVILNQNAEARMYGLFLALSAMAFLLYDNFYRNTTISYKFLIINALVHVAIIHTHLFGGFYSGAILVAFFATDRVLKLYRPKLYLTILLSWISVVFYLPSFLIQADAGKPRTWIPAPDFVDLLDIYNLTKPTWIGRRFLLFIALVLFIYLIRKGNIKKLIKNINILNTEIPVLIFGFCLLIVPIAIWIISLTIKPIFYDRYMIPSAIGWVILFSFVASKTVFSKKNISAISNNPALLLAPILALTFTVTYPIIFAKGFRKQNYPGTTDMLPEIAKKYAHLPKVVTSSGTFLERNYYAPDRLNYFFILDWKSAVDPNSGTFPPQSYKHMEAWKRNFPQFFQDNVVTSEDFLSHHDRFLVIDYPDYLKRCPLKHAGLHVTDLWTNYLECPQWVEVRLLNDKNYKVTFLSNEYWFSILLVEKIKPNL</sequence>
<accession>A0A5B8A6H4</accession>
<evidence type="ECO:0000313" key="2">
    <source>
        <dbReference type="EMBL" id="QDA61942.1"/>
    </source>
</evidence>
<keyword evidence="1" id="KW-0812">Transmembrane</keyword>
<feature type="transmembrane region" description="Helical" evidence="1">
    <location>
        <begin position="132"/>
        <end position="151"/>
    </location>
</feature>
<feature type="transmembrane region" description="Helical" evidence="1">
    <location>
        <begin position="107"/>
        <end position="126"/>
    </location>
</feature>
<evidence type="ECO:0000256" key="1">
    <source>
        <dbReference type="SAM" id="Phobius"/>
    </source>
</evidence>
<organism evidence="2 3">
    <name type="scientific">Hymenobacter jejuensis</name>
    <dbReference type="NCBI Taxonomy" id="2502781"/>
    <lineage>
        <taxon>Bacteria</taxon>
        <taxon>Pseudomonadati</taxon>
        <taxon>Bacteroidota</taxon>
        <taxon>Cytophagia</taxon>
        <taxon>Cytophagales</taxon>
        <taxon>Hymenobacteraceae</taxon>
        <taxon>Hymenobacter</taxon>
    </lineage>
</organism>
<feature type="transmembrane region" description="Helical" evidence="1">
    <location>
        <begin position="34"/>
        <end position="52"/>
    </location>
</feature>
<protein>
    <submittedName>
        <fullName evidence="2">Glycosyltransferase family 39 protein</fullName>
    </submittedName>
</protein>
<keyword evidence="2" id="KW-0808">Transferase</keyword>
<dbReference type="KEGG" id="hyj:FHG12_18375"/>
<feature type="transmembrane region" description="Helical" evidence="1">
    <location>
        <begin position="231"/>
        <end position="251"/>
    </location>
</feature>
<dbReference type="GO" id="GO:0016740">
    <property type="term" value="F:transferase activity"/>
    <property type="evidence" value="ECO:0007669"/>
    <property type="project" value="UniProtKB-KW"/>
</dbReference>
<evidence type="ECO:0000313" key="3">
    <source>
        <dbReference type="Proteomes" id="UP000305398"/>
    </source>
</evidence>
<feature type="transmembrane region" description="Helical" evidence="1">
    <location>
        <begin position="281"/>
        <end position="299"/>
    </location>
</feature>
<reference evidence="2 3" key="1">
    <citation type="submission" date="2019-06" db="EMBL/GenBank/DDBJ databases">
        <authorList>
            <person name="Srinivasan S."/>
        </authorList>
    </citation>
    <scope>NUCLEOTIDE SEQUENCE [LARGE SCALE GENOMIC DNA]</scope>
    <source>
        <strain evidence="2 3">17J68-5</strain>
    </source>
</reference>
<feature type="transmembrane region" description="Helical" evidence="1">
    <location>
        <begin position="158"/>
        <end position="175"/>
    </location>
</feature>
<dbReference type="Proteomes" id="UP000305398">
    <property type="component" value="Chromosome"/>
</dbReference>
<feature type="transmembrane region" description="Helical" evidence="1">
    <location>
        <begin position="382"/>
        <end position="402"/>
    </location>
</feature>
<keyword evidence="3" id="KW-1185">Reference proteome</keyword>
<feature type="transmembrane region" description="Helical" evidence="1">
    <location>
        <begin position="349"/>
        <end position="370"/>
    </location>
</feature>
<keyword evidence="1" id="KW-0472">Membrane</keyword>
<name>A0A5B8A6H4_9BACT</name>
<dbReference type="AlphaFoldDB" id="A0A5B8A6H4"/>
<keyword evidence="1" id="KW-1133">Transmembrane helix</keyword>